<feature type="compositionally biased region" description="Acidic residues" evidence="3">
    <location>
        <begin position="262"/>
        <end position="317"/>
    </location>
</feature>
<dbReference type="SUPFAM" id="SSF49599">
    <property type="entry name" value="TRAF domain-like"/>
    <property type="match status" value="1"/>
</dbReference>
<dbReference type="InterPro" id="IPR002083">
    <property type="entry name" value="MATH/TRAF_dom"/>
</dbReference>
<comment type="similarity">
    <text evidence="2">Belongs to the Tdpoz family.</text>
</comment>
<evidence type="ECO:0000256" key="2">
    <source>
        <dbReference type="ARBA" id="ARBA00010846"/>
    </source>
</evidence>
<dbReference type="Pfam" id="PF22486">
    <property type="entry name" value="MATH_2"/>
    <property type="match status" value="1"/>
</dbReference>
<sequence length="447" mass="49854">MSFAGVSFIGNGRAACSASSITGAVSASGYHLLVVDGYSRTKQDHPNGKGIGSRPFRFGGCNWVIKYYPNGKCPEDADSISVYLNRKDDDSIEKSVMVHFDFSFLGQVEMQDPSSILATKVCDFGRSSSWGIGEFIKRGALEQSKHLKDDGLTIRCDIIIFTKKLSTEDASAAPFITVPPSDMCQNFGDLLKTKEGVDVVFVVSGETFTAHRCVLAARSTVFKKQFFGPMNNVTTASPICIDDMEAKVFKALLRFIYTDSPGIDEEEEEEEVEEEEGEDLVGEEEMGLEEEDDDDGDDGDENYEQDDEEEDEEDGMEMLEGADEEEVLEGKEEGERMEQDNDDHVKDVEEKKLMWQLLLVAADRYNLRRLELICEQKLCAYIDTSMVANFLVLAEKYNCRGLKKACLDFLRSHANLQKVISGGGLDHLTKAYPFILKEVIAQLVSYV</sequence>
<protein>
    <submittedName>
        <fullName evidence="6">Uncharacterized protein</fullName>
    </submittedName>
</protein>
<dbReference type="InterPro" id="IPR045005">
    <property type="entry name" value="BPM1-6"/>
</dbReference>
<dbReference type="InterPro" id="IPR011333">
    <property type="entry name" value="SKP1/BTB/POZ_sf"/>
</dbReference>
<feature type="compositionally biased region" description="Basic and acidic residues" evidence="3">
    <location>
        <begin position="328"/>
        <end position="342"/>
    </location>
</feature>
<dbReference type="PANTHER" id="PTHR26379">
    <property type="entry name" value="BTB/POZ AND MATH DOMAIN-CONTAINING PROTEIN 1"/>
    <property type="match status" value="1"/>
</dbReference>
<dbReference type="Gene3D" id="2.60.210.10">
    <property type="entry name" value="Apoptosis, Tumor Necrosis Factor Receptor Associated Protein 2, Chain A"/>
    <property type="match status" value="1"/>
</dbReference>
<proteinExistence type="inferred from homology"/>
<dbReference type="InterPro" id="IPR056423">
    <property type="entry name" value="BACK_BPM_SPOP"/>
</dbReference>
<feature type="region of interest" description="Disordered" evidence="3">
    <location>
        <begin position="323"/>
        <end position="342"/>
    </location>
</feature>
<dbReference type="Gene3D" id="3.30.710.10">
    <property type="entry name" value="Potassium Channel Kv1.1, Chain A"/>
    <property type="match status" value="1"/>
</dbReference>
<dbReference type="SUPFAM" id="SSF54695">
    <property type="entry name" value="POZ domain"/>
    <property type="match status" value="1"/>
</dbReference>
<dbReference type="Proteomes" id="UP001497457">
    <property type="component" value="Chromosome 15b"/>
</dbReference>
<evidence type="ECO:0000259" key="4">
    <source>
        <dbReference type="PROSITE" id="PS50097"/>
    </source>
</evidence>
<dbReference type="CDD" id="cd00121">
    <property type="entry name" value="MATH"/>
    <property type="match status" value="1"/>
</dbReference>
<dbReference type="PROSITE" id="PS50144">
    <property type="entry name" value="MATH"/>
    <property type="match status" value="1"/>
</dbReference>
<gene>
    <name evidence="6" type="ORF">URODEC1_LOCUS28205</name>
</gene>
<dbReference type="SMART" id="SM00225">
    <property type="entry name" value="BTB"/>
    <property type="match status" value="1"/>
</dbReference>
<dbReference type="EMBL" id="OZ075125">
    <property type="protein sequence ID" value="CAL4933565.1"/>
    <property type="molecule type" value="Genomic_DNA"/>
</dbReference>
<evidence type="ECO:0000256" key="3">
    <source>
        <dbReference type="SAM" id="MobiDB-lite"/>
    </source>
</evidence>
<dbReference type="Pfam" id="PF00651">
    <property type="entry name" value="BTB"/>
    <property type="match status" value="1"/>
</dbReference>
<organism evidence="6 7">
    <name type="scientific">Urochloa decumbens</name>
    <dbReference type="NCBI Taxonomy" id="240449"/>
    <lineage>
        <taxon>Eukaryota</taxon>
        <taxon>Viridiplantae</taxon>
        <taxon>Streptophyta</taxon>
        <taxon>Embryophyta</taxon>
        <taxon>Tracheophyta</taxon>
        <taxon>Spermatophyta</taxon>
        <taxon>Magnoliopsida</taxon>
        <taxon>Liliopsida</taxon>
        <taxon>Poales</taxon>
        <taxon>Poaceae</taxon>
        <taxon>PACMAD clade</taxon>
        <taxon>Panicoideae</taxon>
        <taxon>Panicodae</taxon>
        <taxon>Paniceae</taxon>
        <taxon>Melinidinae</taxon>
        <taxon>Urochloa</taxon>
    </lineage>
</organism>
<dbReference type="InterPro" id="IPR000210">
    <property type="entry name" value="BTB/POZ_dom"/>
</dbReference>
<dbReference type="Pfam" id="PF24570">
    <property type="entry name" value="BACK_BPM_SPOP"/>
    <property type="match status" value="1"/>
</dbReference>
<dbReference type="InterPro" id="IPR008974">
    <property type="entry name" value="TRAF-like"/>
</dbReference>
<evidence type="ECO:0000256" key="1">
    <source>
        <dbReference type="ARBA" id="ARBA00004906"/>
    </source>
</evidence>
<feature type="domain" description="MATH" evidence="5">
    <location>
        <begin position="28"/>
        <end position="158"/>
    </location>
</feature>
<feature type="domain" description="BTB" evidence="4">
    <location>
        <begin position="197"/>
        <end position="265"/>
    </location>
</feature>
<evidence type="ECO:0000313" key="7">
    <source>
        <dbReference type="Proteomes" id="UP001497457"/>
    </source>
</evidence>
<feature type="region of interest" description="Disordered" evidence="3">
    <location>
        <begin position="260"/>
        <end position="317"/>
    </location>
</feature>
<evidence type="ECO:0000313" key="6">
    <source>
        <dbReference type="EMBL" id="CAL4933565.1"/>
    </source>
</evidence>
<dbReference type="AlphaFoldDB" id="A0ABC8Y1U2"/>
<dbReference type="Gene3D" id="1.25.40.420">
    <property type="match status" value="1"/>
</dbReference>
<reference evidence="6 7" key="2">
    <citation type="submission" date="2024-10" db="EMBL/GenBank/DDBJ databases">
        <authorList>
            <person name="Ryan C."/>
        </authorList>
    </citation>
    <scope>NUCLEOTIDE SEQUENCE [LARGE SCALE GENOMIC DNA]</scope>
</reference>
<name>A0ABC8Y1U2_9POAL</name>
<accession>A0ABC8Y1U2</accession>
<evidence type="ECO:0000259" key="5">
    <source>
        <dbReference type="PROSITE" id="PS50144"/>
    </source>
</evidence>
<keyword evidence="7" id="KW-1185">Reference proteome</keyword>
<comment type="pathway">
    <text evidence="1">Protein modification; protein ubiquitination.</text>
</comment>
<dbReference type="PANTHER" id="PTHR26379:SF381">
    <property type="entry name" value="OS10G0429300 PROTEIN"/>
    <property type="match status" value="1"/>
</dbReference>
<reference evidence="7" key="1">
    <citation type="submission" date="2024-06" db="EMBL/GenBank/DDBJ databases">
        <authorList>
            <person name="Ryan C."/>
        </authorList>
    </citation>
    <scope>NUCLEOTIDE SEQUENCE [LARGE SCALE GENOMIC DNA]</scope>
</reference>
<dbReference type="PROSITE" id="PS50097">
    <property type="entry name" value="BTB"/>
    <property type="match status" value="1"/>
</dbReference>